<dbReference type="Proteomes" id="UP001378592">
    <property type="component" value="Unassembled WGS sequence"/>
</dbReference>
<accession>A0AAN9VJN8</accession>
<organism evidence="2 3">
    <name type="scientific">Gryllus longicercus</name>
    <dbReference type="NCBI Taxonomy" id="2509291"/>
    <lineage>
        <taxon>Eukaryota</taxon>
        <taxon>Metazoa</taxon>
        <taxon>Ecdysozoa</taxon>
        <taxon>Arthropoda</taxon>
        <taxon>Hexapoda</taxon>
        <taxon>Insecta</taxon>
        <taxon>Pterygota</taxon>
        <taxon>Neoptera</taxon>
        <taxon>Polyneoptera</taxon>
        <taxon>Orthoptera</taxon>
        <taxon>Ensifera</taxon>
        <taxon>Gryllidea</taxon>
        <taxon>Grylloidea</taxon>
        <taxon>Gryllidae</taxon>
        <taxon>Gryllinae</taxon>
        <taxon>Gryllus</taxon>
    </lineage>
</organism>
<evidence type="ECO:0000313" key="3">
    <source>
        <dbReference type="Proteomes" id="UP001378592"/>
    </source>
</evidence>
<name>A0AAN9VJN8_9ORTH</name>
<reference evidence="2 3" key="1">
    <citation type="submission" date="2024-03" db="EMBL/GenBank/DDBJ databases">
        <title>The genome assembly and annotation of the cricket Gryllus longicercus Weissman &amp; Gray.</title>
        <authorList>
            <person name="Szrajer S."/>
            <person name="Gray D."/>
            <person name="Ylla G."/>
        </authorList>
    </citation>
    <scope>NUCLEOTIDE SEQUENCE [LARGE SCALE GENOMIC DNA]</scope>
    <source>
        <strain evidence="2">DAG 2021-001</strain>
        <tissue evidence="2">Whole body minus gut</tissue>
    </source>
</reference>
<evidence type="ECO:0000256" key="1">
    <source>
        <dbReference type="SAM" id="MobiDB-lite"/>
    </source>
</evidence>
<dbReference type="AlphaFoldDB" id="A0AAN9VJN8"/>
<feature type="compositionally biased region" description="Basic and acidic residues" evidence="1">
    <location>
        <begin position="9"/>
        <end position="18"/>
    </location>
</feature>
<gene>
    <name evidence="2" type="ORF">R5R35_012803</name>
</gene>
<sequence>MMASSSSRVEVDTTDRSSAKRRKITHNEEICNELLEWEQMEADVDHVDKIIIPASQSIENNDAGAHIPTTTAQMVPTEIISLLRDLRSYFSEHI</sequence>
<evidence type="ECO:0000313" key="2">
    <source>
        <dbReference type="EMBL" id="KAK7791622.1"/>
    </source>
</evidence>
<proteinExistence type="predicted"/>
<comment type="caution">
    <text evidence="2">The sequence shown here is derived from an EMBL/GenBank/DDBJ whole genome shotgun (WGS) entry which is preliminary data.</text>
</comment>
<protein>
    <submittedName>
        <fullName evidence="2">Uncharacterized protein</fullName>
    </submittedName>
</protein>
<keyword evidence="3" id="KW-1185">Reference proteome</keyword>
<dbReference type="EMBL" id="JAZDUA010000515">
    <property type="protein sequence ID" value="KAK7791622.1"/>
    <property type="molecule type" value="Genomic_DNA"/>
</dbReference>
<feature type="region of interest" description="Disordered" evidence="1">
    <location>
        <begin position="1"/>
        <end position="24"/>
    </location>
</feature>